<evidence type="ECO:0000313" key="3">
    <source>
        <dbReference type="Proteomes" id="UP000663828"/>
    </source>
</evidence>
<comment type="caution">
    <text evidence="1">The sequence shown here is derived from an EMBL/GenBank/DDBJ whole genome shotgun (WGS) entry which is preliminary data.</text>
</comment>
<organism evidence="1 4">
    <name type="scientific">Adineta ricciae</name>
    <name type="common">Rotifer</name>
    <dbReference type="NCBI Taxonomy" id="249248"/>
    <lineage>
        <taxon>Eukaryota</taxon>
        <taxon>Metazoa</taxon>
        <taxon>Spiralia</taxon>
        <taxon>Gnathifera</taxon>
        <taxon>Rotifera</taxon>
        <taxon>Eurotatoria</taxon>
        <taxon>Bdelloidea</taxon>
        <taxon>Adinetida</taxon>
        <taxon>Adinetidae</taxon>
        <taxon>Adineta</taxon>
    </lineage>
</organism>
<dbReference type="Proteomes" id="UP000663852">
    <property type="component" value="Unassembled WGS sequence"/>
</dbReference>
<evidence type="ECO:0000313" key="4">
    <source>
        <dbReference type="Proteomes" id="UP000663852"/>
    </source>
</evidence>
<evidence type="ECO:0000313" key="1">
    <source>
        <dbReference type="EMBL" id="CAF0995720.1"/>
    </source>
</evidence>
<dbReference type="Proteomes" id="UP000663828">
    <property type="component" value="Unassembled WGS sequence"/>
</dbReference>
<dbReference type="OrthoDB" id="9974612at2759"/>
<accession>A0A814GFN9</accession>
<keyword evidence="3" id="KW-1185">Reference proteome</keyword>
<proteinExistence type="predicted"/>
<dbReference type="EMBL" id="CAJNOR010000849">
    <property type="protein sequence ID" value="CAF1021026.1"/>
    <property type="molecule type" value="Genomic_DNA"/>
</dbReference>
<gene>
    <name evidence="1" type="ORF">EDS130_LOCUS14623</name>
    <name evidence="2" type="ORF">XAT740_LOCUS14234</name>
</gene>
<dbReference type="AlphaFoldDB" id="A0A814GFN9"/>
<evidence type="ECO:0000313" key="2">
    <source>
        <dbReference type="EMBL" id="CAF1021026.1"/>
    </source>
</evidence>
<protein>
    <submittedName>
        <fullName evidence="1">Uncharacterized protein</fullName>
    </submittedName>
</protein>
<sequence>MMKLTESFYYQETRGLCGRKLLREIGEDGQTKIHLHAYESWPKPALISYWTIKTVWWSKTKCQIIEQQGHRTSITKGHMRCLGNGRLEITGQFQRHTDAFFRLLLSSQITADDVSDGYILSGDLELGDTEDTMQQSHFAVVKLDQQQRQEQSLHTMDDFIRKARNLVLFGCA</sequence>
<dbReference type="EMBL" id="CAJNOJ010000060">
    <property type="protein sequence ID" value="CAF0995720.1"/>
    <property type="molecule type" value="Genomic_DNA"/>
</dbReference>
<reference evidence="1" key="1">
    <citation type="submission" date="2021-02" db="EMBL/GenBank/DDBJ databases">
        <authorList>
            <person name="Nowell W R."/>
        </authorList>
    </citation>
    <scope>NUCLEOTIDE SEQUENCE</scope>
</reference>
<name>A0A814GFN9_ADIRI</name>